<keyword evidence="1" id="KW-1133">Transmembrane helix</keyword>
<dbReference type="Proteomes" id="UP000246410">
    <property type="component" value="Unassembled WGS sequence"/>
</dbReference>
<feature type="transmembrane region" description="Helical" evidence="1">
    <location>
        <begin position="81"/>
        <end position="101"/>
    </location>
</feature>
<gene>
    <name evidence="2" type="ORF">DFR69_107113</name>
</gene>
<accession>A0A317NDN1</accession>
<dbReference type="AlphaFoldDB" id="A0A317NDN1"/>
<reference evidence="2 3" key="1">
    <citation type="submission" date="2018-05" db="EMBL/GenBank/DDBJ databases">
        <title>Genomic Encyclopedia of Type Strains, Phase IV (KMG-IV): sequencing the most valuable type-strain genomes for metagenomic binning, comparative biology and taxonomic classification.</title>
        <authorList>
            <person name="Goeker M."/>
        </authorList>
    </citation>
    <scope>NUCLEOTIDE SEQUENCE [LARGE SCALE GENOMIC DNA]</scope>
    <source>
        <strain evidence="2 3">DSM 44717</strain>
    </source>
</reference>
<evidence type="ECO:0000313" key="3">
    <source>
        <dbReference type="Proteomes" id="UP000246410"/>
    </source>
</evidence>
<proteinExistence type="predicted"/>
<organism evidence="2 3">
    <name type="scientific">Nocardia neocaledoniensis</name>
    <dbReference type="NCBI Taxonomy" id="236511"/>
    <lineage>
        <taxon>Bacteria</taxon>
        <taxon>Bacillati</taxon>
        <taxon>Actinomycetota</taxon>
        <taxon>Actinomycetes</taxon>
        <taxon>Mycobacteriales</taxon>
        <taxon>Nocardiaceae</taxon>
        <taxon>Nocardia</taxon>
    </lineage>
</organism>
<comment type="caution">
    <text evidence="2">The sequence shown here is derived from an EMBL/GenBank/DDBJ whole genome shotgun (WGS) entry which is preliminary data.</text>
</comment>
<protein>
    <submittedName>
        <fullName evidence="2">Uncharacterized protein</fullName>
    </submittedName>
</protein>
<feature type="transmembrane region" description="Helical" evidence="1">
    <location>
        <begin position="12"/>
        <end position="33"/>
    </location>
</feature>
<keyword evidence="3" id="KW-1185">Reference proteome</keyword>
<dbReference type="RefSeq" id="WP_110039080.1">
    <property type="nucleotide sequence ID" value="NZ_QGTL01000007.1"/>
</dbReference>
<sequence>MAIVRTVRKYWVFSVLLAIICGWLVLSGLFGLLNDVVTCPTWNVFLLDFSGYDLRPGETCATAKSGGSYEDVRFANNAIDWAKIGVGAVLLWAGVGSLIGLSKKAADGESADH</sequence>
<evidence type="ECO:0000256" key="1">
    <source>
        <dbReference type="SAM" id="Phobius"/>
    </source>
</evidence>
<dbReference type="EMBL" id="QGTL01000007">
    <property type="protein sequence ID" value="PWV73486.1"/>
    <property type="molecule type" value="Genomic_DNA"/>
</dbReference>
<name>A0A317NDN1_9NOCA</name>
<keyword evidence="1" id="KW-0472">Membrane</keyword>
<keyword evidence="1" id="KW-0812">Transmembrane</keyword>
<evidence type="ECO:0000313" key="2">
    <source>
        <dbReference type="EMBL" id="PWV73486.1"/>
    </source>
</evidence>